<comment type="similarity">
    <text evidence="2">Belongs to the sulfatase family.</text>
</comment>
<keyword evidence="5" id="KW-0378">Hydrolase</keyword>
<evidence type="ECO:0000256" key="6">
    <source>
        <dbReference type="ARBA" id="ARBA00022837"/>
    </source>
</evidence>
<keyword evidence="8" id="KW-1133">Transmembrane helix</keyword>
<evidence type="ECO:0000313" key="10">
    <source>
        <dbReference type="EnsemblMetazoa" id="XP_788588"/>
    </source>
</evidence>
<dbReference type="Gene3D" id="3.40.720.10">
    <property type="entry name" value="Alkaline Phosphatase, subunit A"/>
    <property type="match status" value="1"/>
</dbReference>
<keyword evidence="11" id="KW-1185">Reference proteome</keyword>
<dbReference type="PROSITE" id="PS00149">
    <property type="entry name" value="SULFATASE_2"/>
    <property type="match status" value="1"/>
</dbReference>
<dbReference type="InterPro" id="IPR017850">
    <property type="entry name" value="Alkaline_phosphatase_core_sf"/>
</dbReference>
<dbReference type="InterPro" id="IPR050738">
    <property type="entry name" value="Sulfatase"/>
</dbReference>
<dbReference type="GO" id="GO:0046872">
    <property type="term" value="F:metal ion binding"/>
    <property type="evidence" value="ECO:0007669"/>
    <property type="project" value="UniProtKB-KW"/>
</dbReference>
<dbReference type="PROSITE" id="PS00523">
    <property type="entry name" value="SULFATASE_1"/>
    <property type="match status" value="1"/>
</dbReference>
<dbReference type="InterPro" id="IPR000917">
    <property type="entry name" value="Sulfatase_N"/>
</dbReference>
<dbReference type="OrthoDB" id="103349at2759"/>
<dbReference type="PANTHER" id="PTHR42693:SF11">
    <property type="entry name" value="ARYLSULFATASE A"/>
    <property type="match status" value="1"/>
</dbReference>
<keyword evidence="3" id="KW-0479">Metal-binding</keyword>
<dbReference type="OMA" id="PPNIVMF"/>
<name>A0A7M7TGX5_STRPU</name>
<sequence length="536" mass="59791">MIMQCFQWSILMLVLSSFLFVSLIINCFTTGRAKRPNIIIFYADDLGYGDLEPYGHPTSSTPNLGRLAAGGIVLTQFYSSSPVCSPSRAALLTGRYQMRSGVYPRVFNVEMSGGLPLNETLISKMLKPEGYRSAAVGKWHLGLGNNSVYLPHNHGFDEFLGLPASPSQCRCSVCFYPNVTCHRAPCSPEYSPCALFNGTTIIEQPADLLTLDDKYAMQSRRFIRTNVETGTPFFLYYASHHTHHPQYAGKETSGTSIRGRFGDSLAALDWEVGQIYEELKENGILEDTFFFFSSDNGPSLSLENFGGNAGLMKCGKATTYEGGIRVPAIVHWPGQITPGRSMELSSTLDVLPTIASITNAKLPNVTLDGYDMSPFLFQGMPSLRESFFYYPSKVDTEHKSYAVRYKQYKAVFYTEGSALSNNKNKDVDCRGTSLRTYHDPPMLFDLEQDPSEQYNISINHSPERDIILKLTKMRADFDAKMVFAPSEMNKPRDKNLMPCCNRGCSPYPSCCHCISSAPRANNDPLALYKKPMEKII</sequence>
<evidence type="ECO:0000256" key="5">
    <source>
        <dbReference type="ARBA" id="ARBA00022801"/>
    </source>
</evidence>
<dbReference type="InParanoid" id="A0A7M7TGX5"/>
<evidence type="ECO:0000256" key="7">
    <source>
        <dbReference type="ARBA" id="ARBA00023180"/>
    </source>
</evidence>
<evidence type="ECO:0000259" key="9">
    <source>
        <dbReference type="Pfam" id="PF00884"/>
    </source>
</evidence>
<dbReference type="SUPFAM" id="SSF53649">
    <property type="entry name" value="Alkaline phosphatase-like"/>
    <property type="match status" value="1"/>
</dbReference>
<protein>
    <recommendedName>
        <fullName evidence="9">Sulfatase N-terminal domain-containing protein</fullName>
    </recommendedName>
</protein>
<evidence type="ECO:0000256" key="2">
    <source>
        <dbReference type="ARBA" id="ARBA00008779"/>
    </source>
</evidence>
<feature type="transmembrane region" description="Helical" evidence="8">
    <location>
        <begin position="6"/>
        <end position="28"/>
    </location>
</feature>
<dbReference type="FunFam" id="3.40.720.10:FF:000023">
    <property type="entry name" value="Arylsulfatase A"/>
    <property type="match status" value="1"/>
</dbReference>
<dbReference type="AlphaFoldDB" id="A0A7M7TGX5"/>
<evidence type="ECO:0000256" key="4">
    <source>
        <dbReference type="ARBA" id="ARBA00022729"/>
    </source>
</evidence>
<proteinExistence type="inferred from homology"/>
<keyword evidence="6" id="KW-0106">Calcium</keyword>
<keyword evidence="4" id="KW-0732">Signal</keyword>
<evidence type="ECO:0000313" key="11">
    <source>
        <dbReference type="Proteomes" id="UP000007110"/>
    </source>
</evidence>
<evidence type="ECO:0000256" key="3">
    <source>
        <dbReference type="ARBA" id="ARBA00022723"/>
    </source>
</evidence>
<dbReference type="PANTHER" id="PTHR42693">
    <property type="entry name" value="ARYLSULFATASE FAMILY MEMBER"/>
    <property type="match status" value="1"/>
</dbReference>
<organism evidence="10 11">
    <name type="scientific">Strongylocentrotus purpuratus</name>
    <name type="common">Purple sea urchin</name>
    <dbReference type="NCBI Taxonomy" id="7668"/>
    <lineage>
        <taxon>Eukaryota</taxon>
        <taxon>Metazoa</taxon>
        <taxon>Echinodermata</taxon>
        <taxon>Eleutherozoa</taxon>
        <taxon>Echinozoa</taxon>
        <taxon>Echinoidea</taxon>
        <taxon>Euechinoidea</taxon>
        <taxon>Echinacea</taxon>
        <taxon>Camarodonta</taxon>
        <taxon>Echinidea</taxon>
        <taxon>Strongylocentrotidae</taxon>
        <taxon>Strongylocentrotus</taxon>
    </lineage>
</organism>
<dbReference type="GeneID" id="583591"/>
<accession>A0A7M7TGX5</accession>
<comment type="cofactor">
    <cofactor evidence="1">
        <name>Ca(2+)</name>
        <dbReference type="ChEBI" id="CHEBI:29108"/>
    </cofactor>
</comment>
<reference evidence="11" key="1">
    <citation type="submission" date="2015-02" db="EMBL/GenBank/DDBJ databases">
        <title>Genome sequencing for Strongylocentrotus purpuratus.</title>
        <authorList>
            <person name="Murali S."/>
            <person name="Liu Y."/>
            <person name="Vee V."/>
            <person name="English A."/>
            <person name="Wang M."/>
            <person name="Skinner E."/>
            <person name="Han Y."/>
            <person name="Muzny D.M."/>
            <person name="Worley K.C."/>
            <person name="Gibbs R.A."/>
        </authorList>
    </citation>
    <scope>NUCLEOTIDE SEQUENCE</scope>
</reference>
<feature type="domain" description="Sulfatase N-terminal" evidence="9">
    <location>
        <begin position="36"/>
        <end position="359"/>
    </location>
</feature>
<keyword evidence="8" id="KW-0812">Transmembrane</keyword>
<dbReference type="EnsemblMetazoa" id="XM_783495">
    <property type="protein sequence ID" value="XP_788588"/>
    <property type="gene ID" value="LOC583591"/>
</dbReference>
<dbReference type="GO" id="GO:0008484">
    <property type="term" value="F:sulfuric ester hydrolase activity"/>
    <property type="evidence" value="ECO:0000318"/>
    <property type="project" value="GO_Central"/>
</dbReference>
<evidence type="ECO:0000256" key="8">
    <source>
        <dbReference type="SAM" id="Phobius"/>
    </source>
</evidence>
<dbReference type="InterPro" id="IPR024607">
    <property type="entry name" value="Sulfatase_CS"/>
</dbReference>
<keyword evidence="8" id="KW-0472">Membrane</keyword>
<reference evidence="10" key="2">
    <citation type="submission" date="2021-01" db="UniProtKB">
        <authorList>
            <consortium name="EnsemblMetazoa"/>
        </authorList>
    </citation>
    <scope>IDENTIFICATION</scope>
</reference>
<dbReference type="Pfam" id="PF00884">
    <property type="entry name" value="Sulfatase"/>
    <property type="match status" value="1"/>
</dbReference>
<dbReference type="RefSeq" id="XP_788588.3">
    <property type="nucleotide sequence ID" value="XM_783495.5"/>
</dbReference>
<evidence type="ECO:0000256" key="1">
    <source>
        <dbReference type="ARBA" id="ARBA00001913"/>
    </source>
</evidence>
<dbReference type="Proteomes" id="UP000007110">
    <property type="component" value="Unassembled WGS sequence"/>
</dbReference>
<dbReference type="Pfam" id="PF14707">
    <property type="entry name" value="Sulfatase_C"/>
    <property type="match status" value="1"/>
</dbReference>
<keyword evidence="7" id="KW-0325">Glycoprotein</keyword>
<dbReference type="Gene3D" id="3.30.1120.10">
    <property type="match status" value="1"/>
</dbReference>